<proteinExistence type="inferred from homology"/>
<dbReference type="PROSITE" id="PS51111">
    <property type="entry name" value="REJ"/>
    <property type="match status" value="1"/>
</dbReference>
<evidence type="ECO:0000313" key="9">
    <source>
        <dbReference type="EMBL" id="KAJ7390227.1"/>
    </source>
</evidence>
<dbReference type="GO" id="GO:0005886">
    <property type="term" value="C:plasma membrane"/>
    <property type="evidence" value="ECO:0007669"/>
    <property type="project" value="TreeGrafter"/>
</dbReference>
<dbReference type="PANTHER" id="PTHR46730">
    <property type="entry name" value="POLYCYSTIN-1"/>
    <property type="match status" value="1"/>
</dbReference>
<evidence type="ECO:0000259" key="8">
    <source>
        <dbReference type="PROSITE" id="PS51111"/>
    </source>
</evidence>
<dbReference type="InterPro" id="IPR022409">
    <property type="entry name" value="PKD/Chitinase_dom"/>
</dbReference>
<dbReference type="Gene3D" id="2.60.40.10">
    <property type="entry name" value="Immunoglobulins"/>
    <property type="match status" value="4"/>
</dbReference>
<dbReference type="InterPro" id="IPR002859">
    <property type="entry name" value="PKD/REJ-like"/>
</dbReference>
<evidence type="ECO:0000256" key="2">
    <source>
        <dbReference type="ARBA" id="ARBA00007200"/>
    </source>
</evidence>
<evidence type="ECO:0000256" key="5">
    <source>
        <dbReference type="ARBA" id="ARBA00022989"/>
    </source>
</evidence>
<dbReference type="InterPro" id="IPR013783">
    <property type="entry name" value="Ig-like_fold"/>
</dbReference>
<comment type="similarity">
    <text evidence="2">Belongs to the polycystin family.</text>
</comment>
<feature type="domain" description="REJ" evidence="8">
    <location>
        <begin position="903"/>
        <end position="1589"/>
    </location>
</feature>
<keyword evidence="4" id="KW-0677">Repeat</keyword>
<accession>A0A9W9ZYR7</accession>
<gene>
    <name evidence="9" type="ORF">OS493_026739</name>
</gene>
<reference evidence="9" key="1">
    <citation type="submission" date="2023-01" db="EMBL/GenBank/DDBJ databases">
        <title>Genome assembly of the deep-sea coral Lophelia pertusa.</title>
        <authorList>
            <person name="Herrera S."/>
            <person name="Cordes E."/>
        </authorList>
    </citation>
    <scope>NUCLEOTIDE SEQUENCE</scope>
    <source>
        <strain evidence="9">USNM1676648</strain>
        <tissue evidence="9">Polyp</tissue>
    </source>
</reference>
<feature type="domain" description="PKD" evidence="7">
    <location>
        <begin position="639"/>
        <end position="697"/>
    </location>
</feature>
<keyword evidence="5" id="KW-1133">Transmembrane helix</keyword>
<feature type="domain" description="PKD" evidence="7">
    <location>
        <begin position="533"/>
        <end position="597"/>
    </location>
</feature>
<dbReference type="EMBL" id="MU825419">
    <property type="protein sequence ID" value="KAJ7390227.1"/>
    <property type="molecule type" value="Genomic_DNA"/>
</dbReference>
<dbReference type="GO" id="GO:0005261">
    <property type="term" value="F:monoatomic cation channel activity"/>
    <property type="evidence" value="ECO:0007669"/>
    <property type="project" value="TreeGrafter"/>
</dbReference>
<dbReference type="Pfam" id="PF00801">
    <property type="entry name" value="PKD"/>
    <property type="match status" value="3"/>
</dbReference>
<evidence type="ECO:0000256" key="6">
    <source>
        <dbReference type="ARBA" id="ARBA00023136"/>
    </source>
</evidence>
<dbReference type="CDD" id="cd00146">
    <property type="entry name" value="PKD"/>
    <property type="match status" value="2"/>
</dbReference>
<dbReference type="InterPro" id="IPR000601">
    <property type="entry name" value="PKD_dom"/>
</dbReference>
<protein>
    <submittedName>
        <fullName evidence="9">Uncharacterized protein</fullName>
    </submittedName>
</protein>
<dbReference type="Proteomes" id="UP001163046">
    <property type="component" value="Unassembled WGS sequence"/>
</dbReference>
<evidence type="ECO:0000256" key="4">
    <source>
        <dbReference type="ARBA" id="ARBA00022737"/>
    </source>
</evidence>
<evidence type="ECO:0000256" key="3">
    <source>
        <dbReference type="ARBA" id="ARBA00022692"/>
    </source>
</evidence>
<keyword evidence="3" id="KW-0812">Transmembrane</keyword>
<dbReference type="Pfam" id="PF02010">
    <property type="entry name" value="REJ"/>
    <property type="match status" value="1"/>
</dbReference>
<comment type="subcellular location">
    <subcellularLocation>
        <location evidence="1">Membrane</location>
        <topology evidence="1">Multi-pass membrane protein</topology>
    </subcellularLocation>
</comment>
<sequence length="1589" mass="175787">MAVSLRNFPVGHWKPTGTLAAEDIEVNITACVSIKNITWLVPQFAPTNQTFDITIPSHPGHNVTYGIRVGEGSNQSNSEFFYTWTNMSKTIPMKFEKGGQVTLLLTAVNLLSSSMRKCDLSIMDPIIYVYVFNLTATALGNDTEISWVIERGKNVTYIVSFGDGNFINGSLTNVAIFVGYYRHRYSEEGNYNVSMTAYNLVSNLTAKGLAEVVAPIVNLTCKVIHSARDIEVNETIQLRVGYPQGSNAKAVVDFADGSSTIGSPIKTSICPPNVTCSSVRFSLVVLHSYSTHSNYTANMTFVNAVSKRSCLPIVFVHKPVYPLTGFNITCRHAKLSTPTACMLNITGGNDFWCDWKFGADDQQNKSHYWNLTLPVENTYLAVGTFIVTVNCSNRLYNTSVVGKAIVQELITGFDVTCPYVQSVDEGFESVVKVLTGTSMHFEITLKNVFTNDGTLQLTRVTNLKSQTFSFSRSNFAKVGIYVFTVTAVNLVTRRKIFTREIKVDKKITHLRLLNNDAFIPVNKTTQSSISIDTGTNVTVDWDFKDGRRSTSMFAGDSLRLSGDSLAHTYTDHGAYLLNITASNPVSTLTVAKYISVQYIVKDIEITSDSPKEIPPGTVTFTVSVKPGTHPPTNATVDMDFGDGQTKTNMPLGGAQAISISNSYITPGIIRVNMTIKNQINSVNLTHWVDVQRSIKDLRILGYHTGGDAGSGAPGRGPDNTDFPLEYEVLFVANISDGTAVAYTWDFGDGTALNETNNTSVSHRFSTPQRYNITLRARNSISSMIVSRVVTMMESILNVAFDNDGPTLYEFNTTLSVTIGQRGTKSCFLVDLGNDTRILYKGFDNVSCDNELKTTNDTTVLPSLNFNITFLYWQKINYPLKLTALNSVSRITINSWAIILALPCKFPVVRIPDAGRSVGTRAKYFRADYISIKSRCTIDCLASRETAFQWDLATISSGADNGSFLQTDRFDKTLSVLIVPQRTLPYGLFLLRLNVSMVGLPLVHRHMDAYMEIMRSPLVASIIGGNAWIQSVYRNVTLDASPSHDPDYGLEDKQGLKYFWYCKTTDEDYQFPSVPEEYSNSTNVSDVGGCLRNGSRRLPLNTEVLEIQANLLWVNTTYIFKFFITKDSRQAVFYVRISLTFEDPPIMAIKRPYVQHPGKENPFAKISLEGVCRGCNQEQINSLTISWGLWVGGGVANGSGAQSVVEKETFNITDWPRVTDLLPMTRAGIDTEFLILRANSLETGTSYAVRVEGRFGNGATGSAEYVFDTGSPPTGGECHVITGTGVVRGHDVLNTLMCDGWTSSAGSTDLIYDYFYKTSPNGTEYMVQYTRDAIIRNIRLPLGLQEYNYTLYMKAVISDRMGTRSEARFEYQSLPSEEEDSDIIEELLNEMTINSTLQTLVMESYSQFTNQYILGVSSLLNALSKRGANLTGFKDASRTIRTNLSHTLSEITMDEIKTVSETANTVAKLAAIPDECGVETQLLLNKTLSHMVHLIIQQSPITDSTALWGTFNTLSEALGTTLGVVSHWISNDYDGNGTNSTIRNDNYADTGKVLIENIIEYVKMLSDAYLGHTLPKKNPFKCALRHSISR</sequence>
<evidence type="ECO:0000256" key="1">
    <source>
        <dbReference type="ARBA" id="ARBA00004141"/>
    </source>
</evidence>
<evidence type="ECO:0000313" key="10">
    <source>
        <dbReference type="Proteomes" id="UP001163046"/>
    </source>
</evidence>
<keyword evidence="10" id="KW-1185">Reference proteome</keyword>
<dbReference type="InterPro" id="IPR014010">
    <property type="entry name" value="REJ_dom"/>
</dbReference>
<keyword evidence="6" id="KW-0472">Membrane</keyword>
<name>A0A9W9ZYR7_9CNID</name>
<feature type="domain" description="PKD" evidence="7">
    <location>
        <begin position="152"/>
        <end position="219"/>
    </location>
</feature>
<dbReference type="GO" id="GO:0006816">
    <property type="term" value="P:calcium ion transport"/>
    <property type="evidence" value="ECO:0007669"/>
    <property type="project" value="TreeGrafter"/>
</dbReference>
<dbReference type="PROSITE" id="PS50093">
    <property type="entry name" value="PKD"/>
    <property type="match status" value="4"/>
</dbReference>
<dbReference type="SUPFAM" id="SSF49299">
    <property type="entry name" value="PKD domain"/>
    <property type="match status" value="5"/>
</dbReference>
<evidence type="ECO:0000259" key="7">
    <source>
        <dbReference type="PROSITE" id="PS50093"/>
    </source>
</evidence>
<organism evidence="9 10">
    <name type="scientific">Desmophyllum pertusum</name>
    <dbReference type="NCBI Taxonomy" id="174260"/>
    <lineage>
        <taxon>Eukaryota</taxon>
        <taxon>Metazoa</taxon>
        <taxon>Cnidaria</taxon>
        <taxon>Anthozoa</taxon>
        <taxon>Hexacorallia</taxon>
        <taxon>Scleractinia</taxon>
        <taxon>Caryophylliina</taxon>
        <taxon>Caryophylliidae</taxon>
        <taxon>Desmophyllum</taxon>
    </lineage>
</organism>
<dbReference type="OrthoDB" id="5985818at2759"/>
<comment type="caution">
    <text evidence="9">The sequence shown here is derived from an EMBL/GenBank/DDBJ whole genome shotgun (WGS) entry which is preliminary data.</text>
</comment>
<dbReference type="InterPro" id="IPR035986">
    <property type="entry name" value="PKD_dom_sf"/>
</dbReference>
<feature type="domain" description="PKD" evidence="7">
    <location>
        <begin position="727"/>
        <end position="798"/>
    </location>
</feature>
<dbReference type="PANTHER" id="PTHR46730:SF1">
    <property type="entry name" value="PLAT DOMAIN-CONTAINING PROTEIN"/>
    <property type="match status" value="1"/>
</dbReference>
<dbReference type="SMART" id="SM00089">
    <property type="entry name" value="PKD"/>
    <property type="match status" value="4"/>
</dbReference>